<dbReference type="AlphaFoldDB" id="A0A087TMX7"/>
<evidence type="ECO:0000259" key="1">
    <source>
        <dbReference type="Pfam" id="PF13358"/>
    </source>
</evidence>
<dbReference type="EMBL" id="KK115971">
    <property type="protein sequence ID" value="KFM66466.1"/>
    <property type="molecule type" value="Genomic_DNA"/>
</dbReference>
<gene>
    <name evidence="2" type="ORF">X975_13397</name>
</gene>
<evidence type="ECO:0000313" key="2">
    <source>
        <dbReference type="EMBL" id="KFM66466.1"/>
    </source>
</evidence>
<proteinExistence type="predicted"/>
<dbReference type="Gene3D" id="3.30.420.10">
    <property type="entry name" value="Ribonuclease H-like superfamily/Ribonuclease H"/>
    <property type="match status" value="1"/>
</dbReference>
<dbReference type="OrthoDB" id="6435233at2759"/>
<keyword evidence="3" id="KW-1185">Reference proteome</keyword>
<accession>A0A087TMX7</accession>
<dbReference type="InterPro" id="IPR036397">
    <property type="entry name" value="RNaseH_sf"/>
</dbReference>
<dbReference type="GO" id="GO:0003676">
    <property type="term" value="F:nucleic acid binding"/>
    <property type="evidence" value="ECO:0007669"/>
    <property type="project" value="InterPro"/>
</dbReference>
<feature type="non-terminal residue" evidence="2">
    <location>
        <position position="272"/>
    </location>
</feature>
<dbReference type="InterPro" id="IPR038717">
    <property type="entry name" value="Tc1-like_DDE_dom"/>
</dbReference>
<dbReference type="Proteomes" id="UP000054359">
    <property type="component" value="Unassembled WGS sequence"/>
</dbReference>
<dbReference type="PANTHER" id="PTHR23022">
    <property type="entry name" value="TRANSPOSABLE ELEMENT-RELATED"/>
    <property type="match status" value="1"/>
</dbReference>
<dbReference type="Pfam" id="PF13358">
    <property type="entry name" value="DDE_3"/>
    <property type="match status" value="1"/>
</dbReference>
<feature type="domain" description="Tc1-like transposase DDE" evidence="1">
    <location>
        <begin position="54"/>
        <end position="195"/>
    </location>
</feature>
<dbReference type="InterPro" id="IPR052338">
    <property type="entry name" value="Transposase_5"/>
</dbReference>
<evidence type="ECO:0000313" key="3">
    <source>
        <dbReference type="Proteomes" id="UP000054359"/>
    </source>
</evidence>
<name>A0A087TMX7_STEMI</name>
<organism evidence="2 3">
    <name type="scientific">Stegodyphus mimosarum</name>
    <name type="common">African social velvet spider</name>
    <dbReference type="NCBI Taxonomy" id="407821"/>
    <lineage>
        <taxon>Eukaryota</taxon>
        <taxon>Metazoa</taxon>
        <taxon>Ecdysozoa</taxon>
        <taxon>Arthropoda</taxon>
        <taxon>Chelicerata</taxon>
        <taxon>Arachnida</taxon>
        <taxon>Araneae</taxon>
        <taxon>Araneomorphae</taxon>
        <taxon>Entelegynae</taxon>
        <taxon>Eresoidea</taxon>
        <taxon>Eresidae</taxon>
        <taxon>Stegodyphus</taxon>
    </lineage>
</organism>
<sequence>MTISRQTVYRRLGQIGLYARRPVRCVPLTATHCRLWLAWSREHALWTPQQWACVTFSDKSRFSLQSDSRRTFIWRAPDTRYHQEKIIERHRYGGAGVLVWGGIILGYRNDLHVQIGTMTSQIYRDVILEQHVRLFRGAMGAQFVFMDDSARPHRENIVSECLQSEDITRMDWPAFSPDLNPVEHVWDMLGRRVAARLPPPACLPELRRTLLFEWCNIPHDQIDNLILSMHRRCTNCIASSGDIQSISNHTNHVDWGFGDPIAVVENHHPPPF</sequence>
<dbReference type="PANTHER" id="PTHR23022:SF135">
    <property type="entry name" value="SI:DKEY-77F5.3"/>
    <property type="match status" value="1"/>
</dbReference>
<protein>
    <submittedName>
        <fullName evidence="2">Transposable element Tcb1 transposase</fullName>
    </submittedName>
</protein>
<reference evidence="2 3" key="1">
    <citation type="submission" date="2013-11" db="EMBL/GenBank/DDBJ databases">
        <title>Genome sequencing of Stegodyphus mimosarum.</title>
        <authorList>
            <person name="Bechsgaard J."/>
        </authorList>
    </citation>
    <scope>NUCLEOTIDE SEQUENCE [LARGE SCALE GENOMIC DNA]</scope>
</reference>